<dbReference type="SMART" id="SM00387">
    <property type="entry name" value="HATPase_c"/>
    <property type="match status" value="1"/>
</dbReference>
<dbReference type="InterPro" id="IPR005467">
    <property type="entry name" value="His_kinase_dom"/>
</dbReference>
<dbReference type="InterPro" id="IPR011006">
    <property type="entry name" value="CheY-like_superfamily"/>
</dbReference>
<protein>
    <recommendedName>
        <fullName evidence="2">histidine kinase</fullName>
        <ecNumber evidence="2">2.7.13.3</ecNumber>
    </recommendedName>
</protein>
<dbReference type="OrthoDB" id="9758831at2"/>
<dbReference type="Proteomes" id="UP000237968">
    <property type="component" value="Unassembled WGS sequence"/>
</dbReference>
<feature type="domain" description="Response regulatory" evidence="7">
    <location>
        <begin position="308"/>
        <end position="422"/>
    </location>
</feature>
<dbReference type="SUPFAM" id="SSF47384">
    <property type="entry name" value="Homodimeric domain of signal transducing histidine kinase"/>
    <property type="match status" value="1"/>
</dbReference>
<feature type="region of interest" description="Disordered" evidence="5">
    <location>
        <begin position="1"/>
        <end position="22"/>
    </location>
</feature>
<dbReference type="InterPro" id="IPR003661">
    <property type="entry name" value="HisK_dim/P_dom"/>
</dbReference>
<dbReference type="EMBL" id="PVNK01000018">
    <property type="protein sequence ID" value="PRQ05187.1"/>
    <property type="molecule type" value="Genomic_DNA"/>
</dbReference>
<comment type="catalytic activity">
    <reaction evidence="1">
        <text>ATP + protein L-histidine = ADP + protein N-phospho-L-histidine.</text>
        <dbReference type="EC" id="2.7.13.3"/>
    </reaction>
</comment>
<dbReference type="Pfam" id="PF02518">
    <property type="entry name" value="HATPase_c"/>
    <property type="match status" value="1"/>
</dbReference>
<dbReference type="PRINTS" id="PR00344">
    <property type="entry name" value="BCTRLSENSOR"/>
</dbReference>
<dbReference type="PANTHER" id="PTHR43065:SF42">
    <property type="entry name" value="TWO-COMPONENT SENSOR PPRA"/>
    <property type="match status" value="1"/>
</dbReference>
<dbReference type="SMART" id="SM00388">
    <property type="entry name" value="HisKA"/>
    <property type="match status" value="1"/>
</dbReference>
<dbReference type="PROSITE" id="PS50109">
    <property type="entry name" value="HIS_KIN"/>
    <property type="match status" value="1"/>
</dbReference>
<keyword evidence="9" id="KW-1185">Reference proteome</keyword>
<dbReference type="InterPro" id="IPR004358">
    <property type="entry name" value="Sig_transdc_His_kin-like_C"/>
</dbReference>
<evidence type="ECO:0000256" key="4">
    <source>
        <dbReference type="PROSITE-ProRule" id="PRU00169"/>
    </source>
</evidence>
<sequence length="427" mass="46538">MIETPNSEDSPASATGRESDELTRARARIHELEAALEDAARRKALDDELRQTQKLDSLALLAGSVAHDFNNLLSIVTSNAELAGYKLPEDSDIGEDLDAILSATERATELTRQLLAFARHEIGHPVELDVGEAVVELEQTFRGLLDPRHELVVERAPGPTTVMSDRAQLEQLLANLVRNAGEAMPEGGRVTVAVTVVGPGHAPAALAERPATLIRVSDVGGGIQPELLERVFEPFFTTKKTREGTGLGLAAVHGLVRQSGGEVRISSVVGRGTEVRVYLPLLAELPAGTEQARSVARRASAGFGDGQTILVVDDDPVLRSVTTRMLSKLGYHPLAAADGFAALELLDQREGRVDLLLTDVVMPRMRGRELARRVRERWPQIRLMIASGHSQDDDDPWTGWADAMLDKPFNMTRLKQAVREVLNRDRP</sequence>
<feature type="compositionally biased region" description="Polar residues" evidence="5">
    <location>
        <begin position="1"/>
        <end position="13"/>
    </location>
</feature>
<dbReference type="AlphaFoldDB" id="A0A2S9YJ98"/>
<evidence type="ECO:0000256" key="5">
    <source>
        <dbReference type="SAM" id="MobiDB-lite"/>
    </source>
</evidence>
<reference evidence="8 9" key="1">
    <citation type="submission" date="2018-03" db="EMBL/GenBank/DDBJ databases">
        <title>Draft Genome Sequences of the Obligatory Marine Myxobacteria Enhygromyxa salina SWB005.</title>
        <authorList>
            <person name="Poehlein A."/>
            <person name="Moghaddam J.A."/>
            <person name="Harms H."/>
            <person name="Alanjari M."/>
            <person name="Koenig G.M."/>
            <person name="Daniel R."/>
            <person name="Schaeberle T.F."/>
        </authorList>
    </citation>
    <scope>NUCLEOTIDE SEQUENCE [LARGE SCALE GENOMIC DNA]</scope>
    <source>
        <strain evidence="8 9">SWB005</strain>
    </source>
</reference>
<evidence type="ECO:0000313" key="8">
    <source>
        <dbReference type="EMBL" id="PRQ05187.1"/>
    </source>
</evidence>
<organism evidence="8 9">
    <name type="scientific">Enhygromyxa salina</name>
    <dbReference type="NCBI Taxonomy" id="215803"/>
    <lineage>
        <taxon>Bacteria</taxon>
        <taxon>Pseudomonadati</taxon>
        <taxon>Myxococcota</taxon>
        <taxon>Polyangia</taxon>
        <taxon>Nannocystales</taxon>
        <taxon>Nannocystaceae</taxon>
        <taxon>Enhygromyxa</taxon>
    </lineage>
</organism>
<dbReference type="PANTHER" id="PTHR43065">
    <property type="entry name" value="SENSOR HISTIDINE KINASE"/>
    <property type="match status" value="1"/>
</dbReference>
<dbReference type="GO" id="GO:0000155">
    <property type="term" value="F:phosphorelay sensor kinase activity"/>
    <property type="evidence" value="ECO:0007669"/>
    <property type="project" value="InterPro"/>
</dbReference>
<dbReference type="EC" id="2.7.13.3" evidence="2"/>
<dbReference type="SMART" id="SM00448">
    <property type="entry name" value="REC"/>
    <property type="match status" value="1"/>
</dbReference>
<dbReference type="RefSeq" id="WP_106389899.1">
    <property type="nucleotide sequence ID" value="NZ_PVNK01000018.1"/>
</dbReference>
<evidence type="ECO:0000259" key="7">
    <source>
        <dbReference type="PROSITE" id="PS50110"/>
    </source>
</evidence>
<accession>A0A2S9YJ98</accession>
<dbReference type="Gene3D" id="1.10.287.130">
    <property type="match status" value="1"/>
</dbReference>
<dbReference type="Gene3D" id="3.30.565.10">
    <property type="entry name" value="Histidine kinase-like ATPase, C-terminal domain"/>
    <property type="match status" value="1"/>
</dbReference>
<dbReference type="PROSITE" id="PS50110">
    <property type="entry name" value="RESPONSE_REGULATORY"/>
    <property type="match status" value="1"/>
</dbReference>
<dbReference type="SUPFAM" id="SSF55874">
    <property type="entry name" value="ATPase domain of HSP90 chaperone/DNA topoisomerase II/histidine kinase"/>
    <property type="match status" value="1"/>
</dbReference>
<dbReference type="Pfam" id="PF00072">
    <property type="entry name" value="Response_reg"/>
    <property type="match status" value="1"/>
</dbReference>
<evidence type="ECO:0000313" key="9">
    <source>
        <dbReference type="Proteomes" id="UP000237968"/>
    </source>
</evidence>
<dbReference type="InterPro" id="IPR003594">
    <property type="entry name" value="HATPase_dom"/>
</dbReference>
<evidence type="ECO:0000256" key="1">
    <source>
        <dbReference type="ARBA" id="ARBA00000085"/>
    </source>
</evidence>
<feature type="modified residue" description="4-aspartylphosphate" evidence="4">
    <location>
        <position position="359"/>
    </location>
</feature>
<evidence type="ECO:0000256" key="2">
    <source>
        <dbReference type="ARBA" id="ARBA00012438"/>
    </source>
</evidence>
<dbReference type="InterPro" id="IPR036890">
    <property type="entry name" value="HATPase_C_sf"/>
</dbReference>
<gene>
    <name evidence="8" type="ORF">ENSA5_04310</name>
</gene>
<dbReference type="Pfam" id="PF00512">
    <property type="entry name" value="HisKA"/>
    <property type="match status" value="1"/>
</dbReference>
<dbReference type="Gene3D" id="3.40.50.2300">
    <property type="match status" value="1"/>
</dbReference>
<evidence type="ECO:0000256" key="3">
    <source>
        <dbReference type="ARBA" id="ARBA00022553"/>
    </source>
</evidence>
<dbReference type="CDD" id="cd00156">
    <property type="entry name" value="REC"/>
    <property type="match status" value="1"/>
</dbReference>
<dbReference type="InterPro" id="IPR001789">
    <property type="entry name" value="Sig_transdc_resp-reg_receiver"/>
</dbReference>
<dbReference type="CDD" id="cd00082">
    <property type="entry name" value="HisKA"/>
    <property type="match status" value="1"/>
</dbReference>
<dbReference type="InterPro" id="IPR036097">
    <property type="entry name" value="HisK_dim/P_sf"/>
</dbReference>
<dbReference type="SUPFAM" id="SSF52172">
    <property type="entry name" value="CheY-like"/>
    <property type="match status" value="1"/>
</dbReference>
<comment type="caution">
    <text evidence="8">The sequence shown here is derived from an EMBL/GenBank/DDBJ whole genome shotgun (WGS) entry which is preliminary data.</text>
</comment>
<evidence type="ECO:0000259" key="6">
    <source>
        <dbReference type="PROSITE" id="PS50109"/>
    </source>
</evidence>
<proteinExistence type="predicted"/>
<feature type="domain" description="Histidine kinase" evidence="6">
    <location>
        <begin position="64"/>
        <end position="283"/>
    </location>
</feature>
<keyword evidence="3 4" id="KW-0597">Phosphoprotein</keyword>
<name>A0A2S9YJ98_9BACT</name>